<dbReference type="Proteomes" id="UP000321513">
    <property type="component" value="Unassembled WGS sequence"/>
</dbReference>
<protein>
    <submittedName>
        <fullName evidence="1">Uncharacterized protein</fullName>
    </submittedName>
</protein>
<name>A0A512BC16_9BACT</name>
<sequence>MFLEKYQTIGVASDEAKLKLAAILFDKVCCTVKDIPVPKNLQAPFLLDDKELDTIHSHISNQIEKGFMDVYRERFMDKYVKKEQTISRDKVIEHMEAFATEPVSKFRNLIVVEASKKLFGNKTLPIPIFNQTIFQDYLENDYRNQLMLDKVEVEIINAPIIVASELQWSQISEAKKDSDFNKKVKRFSLFINKNYKGKDISFIIDDLSIQIEDYKEACNKHGIRLANETFKSLSTSKSLFGTVAVVLCSLLLKMPEYAIVSGLAGASLELLNLKVTVNQFTDNFETFVSQSPI</sequence>
<comment type="caution">
    <text evidence="1">The sequence shown here is derived from an EMBL/GenBank/DDBJ whole genome shotgun (WGS) entry which is preliminary data.</text>
</comment>
<keyword evidence="2" id="KW-1185">Reference proteome</keyword>
<accession>A0A512BC16</accession>
<dbReference type="EMBL" id="BJYT01000006">
    <property type="protein sequence ID" value="GEO09509.1"/>
    <property type="molecule type" value="Genomic_DNA"/>
</dbReference>
<dbReference type="RefSeq" id="WP_147203623.1">
    <property type="nucleotide sequence ID" value="NZ_BJYT01000006.1"/>
</dbReference>
<organism evidence="1 2">
    <name type="scientific">Segetibacter aerophilus</name>
    <dbReference type="NCBI Taxonomy" id="670293"/>
    <lineage>
        <taxon>Bacteria</taxon>
        <taxon>Pseudomonadati</taxon>
        <taxon>Bacteroidota</taxon>
        <taxon>Chitinophagia</taxon>
        <taxon>Chitinophagales</taxon>
        <taxon>Chitinophagaceae</taxon>
        <taxon>Segetibacter</taxon>
    </lineage>
</organism>
<proteinExistence type="predicted"/>
<reference evidence="1 2" key="1">
    <citation type="submission" date="2019-07" db="EMBL/GenBank/DDBJ databases">
        <title>Whole genome shotgun sequence of Segetibacter aerophilus NBRC 106135.</title>
        <authorList>
            <person name="Hosoyama A."/>
            <person name="Uohara A."/>
            <person name="Ohji S."/>
            <person name="Ichikawa N."/>
        </authorList>
    </citation>
    <scope>NUCLEOTIDE SEQUENCE [LARGE SCALE GENOMIC DNA]</scope>
    <source>
        <strain evidence="1 2">NBRC 106135</strain>
    </source>
</reference>
<gene>
    <name evidence="1" type="ORF">SAE01_20050</name>
</gene>
<evidence type="ECO:0000313" key="2">
    <source>
        <dbReference type="Proteomes" id="UP000321513"/>
    </source>
</evidence>
<dbReference type="OrthoDB" id="7058266at2"/>
<dbReference type="AlphaFoldDB" id="A0A512BC16"/>
<evidence type="ECO:0000313" key="1">
    <source>
        <dbReference type="EMBL" id="GEO09509.1"/>
    </source>
</evidence>